<protein>
    <recommendedName>
        <fullName evidence="1">YgjP-like metallopeptidase domain-containing protein</fullName>
    </recommendedName>
</protein>
<evidence type="ECO:0000259" key="1">
    <source>
        <dbReference type="Pfam" id="PF01863"/>
    </source>
</evidence>
<dbReference type="EMBL" id="CP026118">
    <property type="protein sequence ID" value="QAS51357.1"/>
    <property type="molecule type" value="Genomic_DNA"/>
</dbReference>
<feature type="domain" description="YgjP-like metallopeptidase" evidence="1">
    <location>
        <begin position="23"/>
        <end position="184"/>
    </location>
</feature>
<dbReference type="OrthoDB" id="9811177at2"/>
<accession>A0A410M9J5</accession>
<dbReference type="InterPro" id="IPR002725">
    <property type="entry name" value="YgjP-like_metallopeptidase"/>
</dbReference>
<name>A0A410M9J5_9BACI</name>
<dbReference type="Proteomes" id="UP000287756">
    <property type="component" value="Chromosome"/>
</dbReference>
<dbReference type="RefSeq" id="WP_128523104.1">
    <property type="nucleotide sequence ID" value="NZ_CP026118.1"/>
</dbReference>
<dbReference type="AlphaFoldDB" id="A0A410M9J5"/>
<sequence>MPAITYGKTNITYQLERKYDVSYIKIYLDDLNGVHVTAAKQKSEDRIEAFIRKKALWIKQKWQETHSDLYHIDQLTLDDEQRISYLGRSYQLFSEPISNEDEPSFRFQKSKFYYHYPKVLSKDEAQRLLIQKAKIWFREKSEQKLPTLTDHDIEIEEDSIRLGIKESDLIHLNWRIVQQPKDTIKQTIRDLWEEKTC</sequence>
<dbReference type="KEGG" id="hli:HLI_03570"/>
<gene>
    <name evidence="2" type="ORF">HLI_03570</name>
</gene>
<dbReference type="Pfam" id="PF01863">
    <property type="entry name" value="YgjP-like"/>
    <property type="match status" value="1"/>
</dbReference>
<evidence type="ECO:0000313" key="2">
    <source>
        <dbReference type="EMBL" id="QAS51357.1"/>
    </source>
</evidence>
<reference evidence="2 3" key="1">
    <citation type="submission" date="2018-01" db="EMBL/GenBank/DDBJ databases">
        <title>The whole genome sequencing and assembly of Halobacillus litoralis ERB031 strain.</title>
        <authorList>
            <person name="Lee S.-J."/>
            <person name="Park M.-K."/>
            <person name="Kim J.-Y."/>
            <person name="Lee Y.-J."/>
            <person name="Yi H."/>
            <person name="Bahn Y.-S."/>
            <person name="Kim J.F."/>
            <person name="Lee D.-W."/>
        </authorList>
    </citation>
    <scope>NUCLEOTIDE SEQUENCE [LARGE SCALE GENOMIC DNA]</scope>
    <source>
        <strain evidence="2 3">ERB 031</strain>
    </source>
</reference>
<organism evidence="2 3">
    <name type="scientific">Halobacillus litoralis</name>
    <dbReference type="NCBI Taxonomy" id="45668"/>
    <lineage>
        <taxon>Bacteria</taxon>
        <taxon>Bacillati</taxon>
        <taxon>Bacillota</taxon>
        <taxon>Bacilli</taxon>
        <taxon>Bacillales</taxon>
        <taxon>Bacillaceae</taxon>
        <taxon>Halobacillus</taxon>
    </lineage>
</organism>
<proteinExistence type="predicted"/>
<evidence type="ECO:0000313" key="3">
    <source>
        <dbReference type="Proteomes" id="UP000287756"/>
    </source>
</evidence>